<evidence type="ECO:0000256" key="7">
    <source>
        <dbReference type="ARBA" id="ARBA00042773"/>
    </source>
</evidence>
<dbReference type="RefSeq" id="WP_244408394.1">
    <property type="nucleotide sequence ID" value="NZ_AP025637.1"/>
</dbReference>
<dbReference type="InterPro" id="IPR042099">
    <property type="entry name" value="ANL_N_sf"/>
</dbReference>
<dbReference type="PANTHER" id="PTHR43767:SF8">
    <property type="entry name" value="LONG-CHAIN-FATTY-ACID--COA LIGASE"/>
    <property type="match status" value="1"/>
</dbReference>
<feature type="domain" description="AMP-binding enzyme C-terminal" evidence="9">
    <location>
        <begin position="391"/>
        <end position="465"/>
    </location>
</feature>
<feature type="domain" description="AMP-dependent synthetase/ligase" evidence="8">
    <location>
        <begin position="11"/>
        <end position="341"/>
    </location>
</feature>
<evidence type="ECO:0000313" key="10">
    <source>
        <dbReference type="EMBL" id="BDG74213.1"/>
    </source>
</evidence>
<evidence type="ECO:0000256" key="6">
    <source>
        <dbReference type="ARBA" id="ARBA00039545"/>
    </source>
</evidence>
<reference evidence="10 11" key="1">
    <citation type="journal article" date="2016" name="Microbes Environ.">
        <title>Phylogenetically diverse aerobic anoxygenic phototrophic bacteria isolated from epilithic biofilms in Tama river, Japan.</title>
        <authorList>
            <person name="Hirose S."/>
            <person name="Matsuura K."/>
            <person name="Haruta S."/>
        </authorList>
    </citation>
    <scope>NUCLEOTIDE SEQUENCE [LARGE SCALE GENOMIC DNA]</scope>
    <source>
        <strain evidence="10 11">S08</strain>
    </source>
</reference>
<keyword evidence="4" id="KW-0472">Membrane</keyword>
<dbReference type="SUPFAM" id="SSF56801">
    <property type="entry name" value="Acetyl-CoA synthetase-like"/>
    <property type="match status" value="1"/>
</dbReference>
<evidence type="ECO:0000256" key="5">
    <source>
        <dbReference type="ARBA" id="ARBA00026121"/>
    </source>
</evidence>
<dbReference type="InterPro" id="IPR020845">
    <property type="entry name" value="AMP-binding_CS"/>
</dbReference>
<dbReference type="Proteomes" id="UP000831327">
    <property type="component" value="Chromosome"/>
</dbReference>
<dbReference type="PROSITE" id="PS00455">
    <property type="entry name" value="AMP_BINDING"/>
    <property type="match status" value="1"/>
</dbReference>
<evidence type="ECO:0000313" key="11">
    <source>
        <dbReference type="Proteomes" id="UP000831327"/>
    </source>
</evidence>
<comment type="pathway">
    <text evidence="2">Lipid metabolism; fatty acid beta-oxidation.</text>
</comment>
<keyword evidence="3" id="KW-0436">Ligase</keyword>
<dbReference type="InterPro" id="IPR050237">
    <property type="entry name" value="ATP-dep_AMP-bd_enzyme"/>
</dbReference>
<dbReference type="InterPro" id="IPR000873">
    <property type="entry name" value="AMP-dep_synth/lig_dom"/>
</dbReference>
<keyword evidence="11" id="KW-1185">Reference proteome</keyword>
<dbReference type="Gene3D" id="3.30.300.30">
    <property type="match status" value="1"/>
</dbReference>
<dbReference type="Pfam" id="PF13193">
    <property type="entry name" value="AMP-binding_C"/>
    <property type="match status" value="1"/>
</dbReference>
<organism evidence="10 11">
    <name type="scientific">Roseomonas fluvialis</name>
    <dbReference type="NCBI Taxonomy" id="1750527"/>
    <lineage>
        <taxon>Bacteria</taxon>
        <taxon>Pseudomonadati</taxon>
        <taxon>Pseudomonadota</taxon>
        <taxon>Alphaproteobacteria</taxon>
        <taxon>Acetobacterales</taxon>
        <taxon>Roseomonadaceae</taxon>
        <taxon>Roseomonas</taxon>
    </lineage>
</organism>
<evidence type="ECO:0000256" key="1">
    <source>
        <dbReference type="ARBA" id="ARBA00004170"/>
    </source>
</evidence>
<protein>
    <recommendedName>
        <fullName evidence="6">Long-chain-fatty-acid--CoA ligase</fullName>
        <ecNumber evidence="5">6.2.1.3</ecNumber>
    </recommendedName>
    <alternativeName>
        <fullName evidence="7">Long-chain acyl-CoA synthetase</fullName>
    </alternativeName>
</protein>
<dbReference type="EC" id="6.2.1.3" evidence="5"/>
<dbReference type="PANTHER" id="PTHR43767">
    <property type="entry name" value="LONG-CHAIN-FATTY-ACID--COA LIGASE"/>
    <property type="match status" value="1"/>
</dbReference>
<evidence type="ECO:0000256" key="3">
    <source>
        <dbReference type="ARBA" id="ARBA00022598"/>
    </source>
</evidence>
<evidence type="ECO:0000256" key="2">
    <source>
        <dbReference type="ARBA" id="ARBA00005005"/>
    </source>
</evidence>
<evidence type="ECO:0000259" key="9">
    <source>
        <dbReference type="Pfam" id="PF13193"/>
    </source>
</evidence>
<dbReference type="EMBL" id="AP025637">
    <property type="protein sequence ID" value="BDG74213.1"/>
    <property type="molecule type" value="Genomic_DNA"/>
</dbReference>
<dbReference type="InterPro" id="IPR025110">
    <property type="entry name" value="AMP-bd_C"/>
</dbReference>
<name>A0ABM7Y8A4_9PROT</name>
<dbReference type="Pfam" id="PF00501">
    <property type="entry name" value="AMP-binding"/>
    <property type="match status" value="1"/>
</dbReference>
<sequence length="478" mass="49630">MTPGPLLAALADWAAREPARAAFIDRGVPVAFGALDRRVATAAAWLGGQGVRAGDMVGITLREDMAHIVAALALLLLGCDQVTLASHDPPAMRLALARRLGVAVLLAADDADALPGLPLLRFAPQDAAAPPPVPPGRIGRVVLASSGTTGQPKLIPLAEADLAAQMARRAGEGRVFFRSIPVEHNNAKKYHLGLLALGATTVLANCAALPDLAEACARWGIDRVTLPPERAAALADLQARPGAHPWPSGTSIAVFGAAATPALRRRVMDAVTPNLVVNYSTTEIGTATIAWPADHARHPDGVGRPIDGVHLRIVDEAGRDLPPGGTGLVRVRAPGMAQGYLDDPEAQARAFHDGWFQPGDRGRIEADGTLVFVGRDAEMMMLGTINIFPAEIERAAQGFPGVADCAAFAMRSASLGDIPALAVVETAPGAVDVAALAASCRARLGLRAPRRVVVVPALPRTVTGKVQRDRLAALTEGG</sequence>
<comment type="subcellular location">
    <subcellularLocation>
        <location evidence="1">Membrane</location>
        <topology evidence="1">Peripheral membrane protein</topology>
    </subcellularLocation>
</comment>
<dbReference type="CDD" id="cd04433">
    <property type="entry name" value="AFD_class_I"/>
    <property type="match status" value="1"/>
</dbReference>
<accession>A0ABM7Y8A4</accession>
<dbReference type="Gene3D" id="3.40.50.12780">
    <property type="entry name" value="N-terminal domain of ligase-like"/>
    <property type="match status" value="1"/>
</dbReference>
<gene>
    <name evidence="10" type="ORF">Rmf_41420</name>
</gene>
<dbReference type="InterPro" id="IPR045851">
    <property type="entry name" value="AMP-bd_C_sf"/>
</dbReference>
<proteinExistence type="predicted"/>
<evidence type="ECO:0000259" key="8">
    <source>
        <dbReference type="Pfam" id="PF00501"/>
    </source>
</evidence>
<evidence type="ECO:0000256" key="4">
    <source>
        <dbReference type="ARBA" id="ARBA00023136"/>
    </source>
</evidence>